<accession>A0A2I2GI80</accession>
<organism evidence="3 4">
    <name type="scientific">Aspergillus steynii IBT 23096</name>
    <dbReference type="NCBI Taxonomy" id="1392250"/>
    <lineage>
        <taxon>Eukaryota</taxon>
        <taxon>Fungi</taxon>
        <taxon>Dikarya</taxon>
        <taxon>Ascomycota</taxon>
        <taxon>Pezizomycotina</taxon>
        <taxon>Eurotiomycetes</taxon>
        <taxon>Eurotiomycetidae</taxon>
        <taxon>Eurotiales</taxon>
        <taxon>Aspergillaceae</taxon>
        <taxon>Aspergillus</taxon>
        <taxon>Aspergillus subgen. Circumdati</taxon>
    </lineage>
</organism>
<dbReference type="VEuPathDB" id="FungiDB:P170DRAFT_106745"/>
<keyword evidence="4" id="KW-1185">Reference proteome</keyword>
<feature type="region of interest" description="Disordered" evidence="1">
    <location>
        <begin position="33"/>
        <end position="96"/>
    </location>
</feature>
<dbReference type="AlphaFoldDB" id="A0A2I2GI80"/>
<dbReference type="GeneID" id="36549990"/>
<feature type="compositionally biased region" description="Acidic residues" evidence="1">
    <location>
        <begin position="75"/>
        <end position="87"/>
    </location>
</feature>
<evidence type="ECO:0000256" key="2">
    <source>
        <dbReference type="SAM" id="SignalP"/>
    </source>
</evidence>
<reference evidence="3 4" key="1">
    <citation type="submission" date="2016-12" db="EMBL/GenBank/DDBJ databases">
        <title>The genomes of Aspergillus section Nigri reveals drivers in fungal speciation.</title>
        <authorList>
            <consortium name="DOE Joint Genome Institute"/>
            <person name="Vesth T.C."/>
            <person name="Nybo J."/>
            <person name="Theobald S."/>
            <person name="Brandl J."/>
            <person name="Frisvad J.C."/>
            <person name="Nielsen K.F."/>
            <person name="Lyhne E.K."/>
            <person name="Kogle M.E."/>
            <person name="Kuo A."/>
            <person name="Riley R."/>
            <person name="Clum A."/>
            <person name="Nolan M."/>
            <person name="Lipzen A."/>
            <person name="Salamov A."/>
            <person name="Henrissat B."/>
            <person name="Wiebenga A."/>
            <person name="De Vries R.P."/>
            <person name="Grigoriev I.V."/>
            <person name="Mortensen U.H."/>
            <person name="Andersen M.R."/>
            <person name="Baker S.E."/>
        </authorList>
    </citation>
    <scope>NUCLEOTIDE SEQUENCE [LARGE SCALE GENOMIC DNA]</scope>
    <source>
        <strain evidence="3 4">IBT 23096</strain>
    </source>
</reference>
<dbReference type="Proteomes" id="UP000234275">
    <property type="component" value="Unassembled WGS sequence"/>
</dbReference>
<evidence type="ECO:0000256" key="1">
    <source>
        <dbReference type="SAM" id="MobiDB-lite"/>
    </source>
</evidence>
<keyword evidence="2" id="KW-0732">Signal</keyword>
<protein>
    <recommendedName>
        <fullName evidence="5">WAP domain-containing protein</fullName>
    </recommendedName>
</protein>
<evidence type="ECO:0000313" key="4">
    <source>
        <dbReference type="Proteomes" id="UP000234275"/>
    </source>
</evidence>
<proteinExistence type="predicted"/>
<comment type="caution">
    <text evidence="3">The sequence shown here is derived from an EMBL/GenBank/DDBJ whole genome shotgun (WGS) entry which is preliminary data.</text>
</comment>
<dbReference type="EMBL" id="MSFO01000002">
    <property type="protein sequence ID" value="PLB52574.1"/>
    <property type="molecule type" value="Genomic_DNA"/>
</dbReference>
<dbReference type="RefSeq" id="XP_024707876.1">
    <property type="nucleotide sequence ID" value="XM_024842295.1"/>
</dbReference>
<feature type="chain" id="PRO_5014171267" description="WAP domain-containing protein" evidence="2">
    <location>
        <begin position="19"/>
        <end position="141"/>
    </location>
</feature>
<gene>
    <name evidence="3" type="ORF">P170DRAFT_106745</name>
</gene>
<evidence type="ECO:0008006" key="5">
    <source>
        <dbReference type="Google" id="ProtNLM"/>
    </source>
</evidence>
<name>A0A2I2GI80_9EURO</name>
<sequence>MKFFGLVLLLAALVASRAVVHPDDRSDLTQIIRDVSPPTATAPELVTREHESEDTDNTFEDVSLNPMVPTKTEPSEDTDDEDTEADEKEDRDGLVVRKVNRKETCASARGCPLNTYCCYGAKHCCLNKKSPYGLSYYNPWA</sequence>
<evidence type="ECO:0000313" key="3">
    <source>
        <dbReference type="EMBL" id="PLB52574.1"/>
    </source>
</evidence>
<feature type="signal peptide" evidence="2">
    <location>
        <begin position="1"/>
        <end position="18"/>
    </location>
</feature>